<evidence type="ECO:0000313" key="2">
    <source>
        <dbReference type="EMBL" id="CAL1610643.1"/>
    </source>
</evidence>
<reference evidence="2 3" key="1">
    <citation type="submission" date="2024-04" db="EMBL/GenBank/DDBJ databases">
        <authorList>
            <person name="Waldvogel A.-M."/>
            <person name="Schoenle A."/>
        </authorList>
    </citation>
    <scope>NUCLEOTIDE SEQUENCE [LARGE SCALE GENOMIC DNA]</scope>
</reference>
<dbReference type="AlphaFoldDB" id="A0AAV2MBA7"/>
<organism evidence="2 3">
    <name type="scientific">Knipowitschia caucasica</name>
    <name type="common">Caucasian dwarf goby</name>
    <name type="synonym">Pomatoschistus caucasicus</name>
    <dbReference type="NCBI Taxonomy" id="637954"/>
    <lineage>
        <taxon>Eukaryota</taxon>
        <taxon>Metazoa</taxon>
        <taxon>Chordata</taxon>
        <taxon>Craniata</taxon>
        <taxon>Vertebrata</taxon>
        <taxon>Euteleostomi</taxon>
        <taxon>Actinopterygii</taxon>
        <taxon>Neopterygii</taxon>
        <taxon>Teleostei</taxon>
        <taxon>Neoteleostei</taxon>
        <taxon>Acanthomorphata</taxon>
        <taxon>Gobiaria</taxon>
        <taxon>Gobiiformes</taxon>
        <taxon>Gobioidei</taxon>
        <taxon>Gobiidae</taxon>
        <taxon>Gobiinae</taxon>
        <taxon>Knipowitschia</taxon>
    </lineage>
</organism>
<proteinExistence type="predicted"/>
<dbReference type="Proteomes" id="UP001497482">
    <property type="component" value="Chromosome 7"/>
</dbReference>
<gene>
    <name evidence="2" type="ORF">KC01_LOCUS37212</name>
</gene>
<keyword evidence="3" id="KW-1185">Reference proteome</keyword>
<evidence type="ECO:0000256" key="1">
    <source>
        <dbReference type="SAM" id="MobiDB-lite"/>
    </source>
</evidence>
<evidence type="ECO:0000313" key="3">
    <source>
        <dbReference type="Proteomes" id="UP001497482"/>
    </source>
</evidence>
<accession>A0AAV2MBA7</accession>
<dbReference type="EMBL" id="OZ035829">
    <property type="protein sequence ID" value="CAL1610643.1"/>
    <property type="molecule type" value="Genomic_DNA"/>
</dbReference>
<feature type="compositionally biased region" description="Polar residues" evidence="1">
    <location>
        <begin position="1"/>
        <end position="12"/>
    </location>
</feature>
<protein>
    <submittedName>
        <fullName evidence="2">Uncharacterized protein</fullName>
    </submittedName>
</protein>
<sequence>MRQTRELQTAGQDPSPPPLYPQSCSPRTPRTPWNPYAARQEPSTELLHSGGLVVAERRRPIAAGLGVACQCGIQPILSLLYPPSPPPSLRPAMSSVTKPLINPSRAARV</sequence>
<feature type="region of interest" description="Disordered" evidence="1">
    <location>
        <begin position="1"/>
        <end position="45"/>
    </location>
</feature>
<name>A0AAV2MBA7_KNICA</name>